<dbReference type="Pfam" id="PF00440">
    <property type="entry name" value="TetR_N"/>
    <property type="match status" value="1"/>
</dbReference>
<dbReference type="PRINTS" id="PR00455">
    <property type="entry name" value="HTHTETR"/>
</dbReference>
<accession>A0ABY4B713</accession>
<evidence type="ECO:0000256" key="2">
    <source>
        <dbReference type="ARBA" id="ARBA00023015"/>
    </source>
</evidence>
<evidence type="ECO:0000256" key="3">
    <source>
        <dbReference type="ARBA" id="ARBA00023125"/>
    </source>
</evidence>
<keyword evidence="1" id="KW-0678">Repressor</keyword>
<gene>
    <name evidence="7" type="ORF">MTP16_15245</name>
</gene>
<evidence type="ECO:0000256" key="4">
    <source>
        <dbReference type="ARBA" id="ARBA00023163"/>
    </source>
</evidence>
<dbReference type="Proteomes" id="UP000831390">
    <property type="component" value="Chromosome"/>
</dbReference>
<keyword evidence="8" id="KW-1185">Reference proteome</keyword>
<dbReference type="InterPro" id="IPR001647">
    <property type="entry name" value="HTH_TetR"/>
</dbReference>
<dbReference type="SUPFAM" id="SSF46689">
    <property type="entry name" value="Homeodomain-like"/>
    <property type="match status" value="1"/>
</dbReference>
<evidence type="ECO:0000256" key="1">
    <source>
        <dbReference type="ARBA" id="ARBA00022491"/>
    </source>
</evidence>
<dbReference type="Gene3D" id="1.10.357.10">
    <property type="entry name" value="Tetracycline Repressor, domain 2"/>
    <property type="match status" value="1"/>
</dbReference>
<dbReference type="RefSeq" id="WP_243511200.1">
    <property type="nucleotide sequence ID" value="NZ_CP094534.1"/>
</dbReference>
<name>A0ABY4B713_9BACT</name>
<keyword evidence="4" id="KW-0804">Transcription</keyword>
<dbReference type="PROSITE" id="PS50977">
    <property type="entry name" value="HTH_TETR_2"/>
    <property type="match status" value="1"/>
</dbReference>
<feature type="DNA-binding region" description="H-T-H motif" evidence="5">
    <location>
        <begin position="31"/>
        <end position="50"/>
    </location>
</feature>
<dbReference type="InterPro" id="IPR009057">
    <property type="entry name" value="Homeodomain-like_sf"/>
</dbReference>
<evidence type="ECO:0000313" key="7">
    <source>
        <dbReference type="EMBL" id="UOE32485.1"/>
    </source>
</evidence>
<dbReference type="InterPro" id="IPR050109">
    <property type="entry name" value="HTH-type_TetR-like_transc_reg"/>
</dbReference>
<dbReference type="InterPro" id="IPR041490">
    <property type="entry name" value="KstR2_TetR_C"/>
</dbReference>
<sequence length="203" mass="22212">MSATAPLRPRKAQIDRTATALFRARGFAATSMRELATALGLEAGSLYSHIKSKEEILHRVCFGLADSFFAGFAAATQEAAPVAEQLRQAIVAHVRVLTDDSAASAVFLHEWRHLSEPARSEFLALRDRYEGAFRELIARGVAAGELHTPDPAFAALTLLASLNWLPSWYRPEGKLTPDEIAHRLAEQLLSGLWPQRGSGEPAR</sequence>
<evidence type="ECO:0000313" key="8">
    <source>
        <dbReference type="Proteomes" id="UP000831390"/>
    </source>
</evidence>
<dbReference type="PANTHER" id="PTHR30055:SF175">
    <property type="entry name" value="HTH-TYPE TRANSCRIPTIONAL REPRESSOR KSTR2"/>
    <property type="match status" value="1"/>
</dbReference>
<evidence type="ECO:0000256" key="5">
    <source>
        <dbReference type="PROSITE-ProRule" id="PRU00335"/>
    </source>
</evidence>
<reference evidence="7 8" key="1">
    <citation type="submission" date="2022-03" db="EMBL/GenBank/DDBJ databases">
        <title>Hymenobactersp. isolated from the air.</title>
        <authorList>
            <person name="Won M."/>
            <person name="Kwon S.-W."/>
        </authorList>
    </citation>
    <scope>NUCLEOTIDE SEQUENCE [LARGE SCALE GENOMIC DNA]</scope>
    <source>
        <strain evidence="7 8">KACC 22596</strain>
    </source>
</reference>
<keyword evidence="2" id="KW-0805">Transcription regulation</keyword>
<dbReference type="InterPro" id="IPR036271">
    <property type="entry name" value="Tet_transcr_reg_TetR-rel_C_sf"/>
</dbReference>
<dbReference type="PANTHER" id="PTHR30055">
    <property type="entry name" value="HTH-TYPE TRANSCRIPTIONAL REGULATOR RUTR"/>
    <property type="match status" value="1"/>
</dbReference>
<feature type="domain" description="HTH tetR-type" evidence="6">
    <location>
        <begin position="8"/>
        <end position="68"/>
    </location>
</feature>
<proteinExistence type="predicted"/>
<evidence type="ECO:0000259" key="6">
    <source>
        <dbReference type="PROSITE" id="PS50977"/>
    </source>
</evidence>
<dbReference type="Gene3D" id="1.10.10.60">
    <property type="entry name" value="Homeodomain-like"/>
    <property type="match status" value="1"/>
</dbReference>
<dbReference type="SUPFAM" id="SSF48498">
    <property type="entry name" value="Tetracyclin repressor-like, C-terminal domain"/>
    <property type="match status" value="1"/>
</dbReference>
<keyword evidence="3 5" id="KW-0238">DNA-binding</keyword>
<dbReference type="EMBL" id="CP094534">
    <property type="protein sequence ID" value="UOE32485.1"/>
    <property type="molecule type" value="Genomic_DNA"/>
</dbReference>
<dbReference type="Pfam" id="PF17932">
    <property type="entry name" value="TetR_C_24"/>
    <property type="match status" value="1"/>
</dbReference>
<organism evidence="7 8">
    <name type="scientific">Hymenobacter monticola</name>
    <dbReference type="NCBI Taxonomy" id="1705399"/>
    <lineage>
        <taxon>Bacteria</taxon>
        <taxon>Pseudomonadati</taxon>
        <taxon>Bacteroidota</taxon>
        <taxon>Cytophagia</taxon>
        <taxon>Cytophagales</taxon>
        <taxon>Hymenobacteraceae</taxon>
        <taxon>Hymenobacter</taxon>
    </lineage>
</organism>
<protein>
    <submittedName>
        <fullName evidence="7">TetR/AcrR family transcriptional regulator</fullName>
    </submittedName>
</protein>